<protein>
    <recommendedName>
        <fullName evidence="1">PiggyBac transposable element-derived protein domain-containing protein</fullName>
    </recommendedName>
</protein>
<dbReference type="EMBL" id="OD007694">
    <property type="protein sequence ID" value="CAD7414246.1"/>
    <property type="molecule type" value="Genomic_DNA"/>
</dbReference>
<proteinExistence type="predicted"/>
<sequence>MSRSTFEDILKYLNVYDNLTLDENYKFGRFRPLWLLLNKSWLHAFPKDATVSIDEAMVPYYGRYGAQQHTHGKPIRFGYKVWCLCSRLGYLVQGETYQGASTGNTHPELGVGGSYSIRVAPGPSPKRLKKRVYDDIRLYGLNHVIVKSMMQIRCGECHKIQQ</sequence>
<accession>A0A7R9HCG1</accession>
<name>A0A7R9HCG1_TIMPO</name>
<dbReference type="Pfam" id="PF13843">
    <property type="entry name" value="DDE_Tnp_1_7"/>
    <property type="match status" value="1"/>
</dbReference>
<reference evidence="2" key="1">
    <citation type="submission" date="2020-11" db="EMBL/GenBank/DDBJ databases">
        <authorList>
            <person name="Tran Van P."/>
        </authorList>
    </citation>
    <scope>NUCLEOTIDE SEQUENCE</scope>
</reference>
<dbReference type="GO" id="GO:0043565">
    <property type="term" value="F:sequence-specific DNA binding"/>
    <property type="evidence" value="ECO:0007669"/>
    <property type="project" value="TreeGrafter"/>
</dbReference>
<dbReference type="AlphaFoldDB" id="A0A7R9HCG1"/>
<evidence type="ECO:0000313" key="2">
    <source>
        <dbReference type="EMBL" id="CAD7414246.1"/>
    </source>
</evidence>
<evidence type="ECO:0000259" key="1">
    <source>
        <dbReference type="Pfam" id="PF13843"/>
    </source>
</evidence>
<dbReference type="PANTHER" id="PTHR47055">
    <property type="entry name" value="DDE_TNP_1_7 DOMAIN-CONTAINING PROTEIN"/>
    <property type="match status" value="1"/>
</dbReference>
<dbReference type="PANTHER" id="PTHR47055:SF3">
    <property type="entry name" value="PHORBOL-ESTER_DAG-TYPE DOMAIN-CONTAINING PROTEIN"/>
    <property type="match status" value="1"/>
</dbReference>
<gene>
    <name evidence="2" type="ORF">TPSB3V08_LOCUS9548</name>
</gene>
<organism evidence="2">
    <name type="scientific">Timema poppense</name>
    <name type="common">Walking stick</name>
    <dbReference type="NCBI Taxonomy" id="170557"/>
    <lineage>
        <taxon>Eukaryota</taxon>
        <taxon>Metazoa</taxon>
        <taxon>Ecdysozoa</taxon>
        <taxon>Arthropoda</taxon>
        <taxon>Hexapoda</taxon>
        <taxon>Insecta</taxon>
        <taxon>Pterygota</taxon>
        <taxon>Neoptera</taxon>
        <taxon>Polyneoptera</taxon>
        <taxon>Phasmatodea</taxon>
        <taxon>Timematodea</taxon>
        <taxon>Timematoidea</taxon>
        <taxon>Timematidae</taxon>
        <taxon>Timema</taxon>
    </lineage>
</organism>
<feature type="domain" description="PiggyBac transposable element-derived protein" evidence="1">
    <location>
        <begin position="1"/>
        <end position="110"/>
    </location>
</feature>
<dbReference type="InterPro" id="IPR052638">
    <property type="entry name" value="PiggyBac_TE-derived"/>
</dbReference>
<dbReference type="InterPro" id="IPR029526">
    <property type="entry name" value="PGBD"/>
</dbReference>